<sequence length="146" mass="17523">MNKDQTKNYVDNLNKIKGTIRFTHEYEDNKQLNFLDTTLTRNEIITSIKYNIIKNMTTRIIETTKNKDQQKEDLEKLKLKLKLMLIKSKYLRDKIDKSIQDILRSIINDNNINNNQISTTNKKEKEEKFLYSITLPYIPRIEILKR</sequence>
<dbReference type="EMBL" id="CAJNOT010000953">
    <property type="protein sequence ID" value="CAF1116065.1"/>
    <property type="molecule type" value="Genomic_DNA"/>
</dbReference>
<feature type="coiled-coil region" evidence="1">
    <location>
        <begin position="53"/>
        <end position="87"/>
    </location>
</feature>
<accession>A0A820ANY1</accession>
<evidence type="ECO:0000313" key="2">
    <source>
        <dbReference type="EMBL" id="CAF1116065.1"/>
    </source>
</evidence>
<dbReference type="Proteomes" id="UP000663836">
    <property type="component" value="Unassembled WGS sequence"/>
</dbReference>
<dbReference type="AlphaFoldDB" id="A0A820ANY1"/>
<protein>
    <submittedName>
        <fullName evidence="3">Uncharacterized protein</fullName>
    </submittedName>
</protein>
<reference evidence="3" key="1">
    <citation type="submission" date="2021-02" db="EMBL/GenBank/DDBJ databases">
        <authorList>
            <person name="Nowell W R."/>
        </authorList>
    </citation>
    <scope>NUCLEOTIDE SEQUENCE</scope>
</reference>
<keyword evidence="1" id="KW-0175">Coiled coil</keyword>
<dbReference type="Proteomes" id="UP000663864">
    <property type="component" value="Unassembled WGS sequence"/>
</dbReference>
<comment type="caution">
    <text evidence="3">The sequence shown here is derived from an EMBL/GenBank/DDBJ whole genome shotgun (WGS) entry which is preliminary data.</text>
</comment>
<organism evidence="3 4">
    <name type="scientific">Rotaria sordida</name>
    <dbReference type="NCBI Taxonomy" id="392033"/>
    <lineage>
        <taxon>Eukaryota</taxon>
        <taxon>Metazoa</taxon>
        <taxon>Spiralia</taxon>
        <taxon>Gnathifera</taxon>
        <taxon>Rotifera</taxon>
        <taxon>Eurotatoria</taxon>
        <taxon>Bdelloidea</taxon>
        <taxon>Philodinida</taxon>
        <taxon>Philodinidae</taxon>
        <taxon>Rotaria</taxon>
    </lineage>
</organism>
<evidence type="ECO:0000256" key="1">
    <source>
        <dbReference type="SAM" id="Coils"/>
    </source>
</evidence>
<evidence type="ECO:0000313" key="3">
    <source>
        <dbReference type="EMBL" id="CAF4194991.1"/>
    </source>
</evidence>
<dbReference type="EMBL" id="CAJOBD010013892">
    <property type="protein sequence ID" value="CAF4194991.1"/>
    <property type="molecule type" value="Genomic_DNA"/>
</dbReference>
<name>A0A820ANY1_9BILA</name>
<evidence type="ECO:0000313" key="4">
    <source>
        <dbReference type="Proteomes" id="UP000663836"/>
    </source>
</evidence>
<proteinExistence type="predicted"/>
<gene>
    <name evidence="3" type="ORF">JBS370_LOCUS36225</name>
    <name evidence="2" type="ORF">ZHD862_LOCUS18376</name>
</gene>